<gene>
    <name evidence="3" type="primary">thpR</name>
    <name evidence="3" type="ORF">GCM10025782_34310</name>
</gene>
<feature type="short sequence motif" description="HXTX 1" evidence="2">
    <location>
        <begin position="40"/>
        <end position="43"/>
    </location>
</feature>
<accession>A0ABP8YQ17</accession>
<evidence type="ECO:0000313" key="4">
    <source>
        <dbReference type="Proteomes" id="UP001500556"/>
    </source>
</evidence>
<comment type="catalytic activity">
    <reaction evidence="2">
        <text>a 3'-end 2',3'-cyclophospho-ribonucleotide-RNA + H2O = a 3'-end 2'-phospho-ribonucleotide-RNA + H(+)</text>
        <dbReference type="Rhea" id="RHEA:11828"/>
        <dbReference type="Rhea" id="RHEA-COMP:10464"/>
        <dbReference type="Rhea" id="RHEA-COMP:17353"/>
        <dbReference type="ChEBI" id="CHEBI:15377"/>
        <dbReference type="ChEBI" id="CHEBI:15378"/>
        <dbReference type="ChEBI" id="CHEBI:83064"/>
        <dbReference type="ChEBI" id="CHEBI:173113"/>
        <dbReference type="EC" id="3.1.4.58"/>
    </reaction>
</comment>
<dbReference type="Gene3D" id="3.90.1140.10">
    <property type="entry name" value="Cyclic phosphodiesterase"/>
    <property type="match status" value="1"/>
</dbReference>
<keyword evidence="1 2" id="KW-0378">Hydrolase</keyword>
<dbReference type="RefSeq" id="WP_345505086.1">
    <property type="nucleotide sequence ID" value="NZ_BAABLO010000013.1"/>
</dbReference>
<dbReference type="NCBIfam" id="TIGR02258">
    <property type="entry name" value="2_5_ligase"/>
    <property type="match status" value="1"/>
</dbReference>
<evidence type="ECO:0000256" key="2">
    <source>
        <dbReference type="HAMAP-Rule" id="MF_01940"/>
    </source>
</evidence>
<proteinExistence type="inferred from homology"/>
<organism evidence="3 4">
    <name type="scientific">Pedococcus ginsenosidimutans</name>
    <dbReference type="NCBI Taxonomy" id="490570"/>
    <lineage>
        <taxon>Bacteria</taxon>
        <taxon>Bacillati</taxon>
        <taxon>Actinomycetota</taxon>
        <taxon>Actinomycetes</taxon>
        <taxon>Micrococcales</taxon>
        <taxon>Intrasporangiaceae</taxon>
        <taxon>Pedococcus</taxon>
    </lineage>
</organism>
<keyword evidence="4" id="KW-1185">Reference proteome</keyword>
<dbReference type="InterPro" id="IPR004175">
    <property type="entry name" value="RNA_CPDase"/>
</dbReference>
<feature type="active site" description="Proton donor" evidence="2">
    <location>
        <position position="40"/>
    </location>
</feature>
<sequence length="190" mass="20444">MRIFAALVPPEAALADLGEFLEPRREAGPDLRWVDPSLWHVTLAFMADVPDRRVDDVAEAIAVAAAGREELALHLRGAGAFPHPGDARVLWTGVGGEPPALESLASLSRTVRLACNHAGASPEGGPFHPHLTVARSRRPFEATRWLRTLDVYDGPGWVAQDVTLFASQPGTRGRPRHYEPVAAMPLGGEA</sequence>
<evidence type="ECO:0000256" key="1">
    <source>
        <dbReference type="ARBA" id="ARBA00022801"/>
    </source>
</evidence>
<comment type="caution">
    <text evidence="3">The sequence shown here is derived from an EMBL/GenBank/DDBJ whole genome shotgun (WGS) entry which is preliminary data.</text>
</comment>
<dbReference type="PANTHER" id="PTHR35561">
    <property type="entry name" value="RNA 2',3'-CYCLIC PHOSPHODIESTERASE"/>
    <property type="match status" value="1"/>
</dbReference>
<name>A0ABP8YQ17_9MICO</name>
<comment type="function">
    <text evidence="2">Hydrolyzes RNA 2',3'-cyclic phosphodiester to an RNA 2'-phosphomonoester.</text>
</comment>
<dbReference type="PANTHER" id="PTHR35561:SF1">
    <property type="entry name" value="RNA 2',3'-CYCLIC PHOSPHODIESTERASE"/>
    <property type="match status" value="1"/>
</dbReference>
<dbReference type="EC" id="3.1.4.58" evidence="2"/>
<reference evidence="4" key="1">
    <citation type="journal article" date="2019" name="Int. J. Syst. Evol. Microbiol.">
        <title>The Global Catalogue of Microorganisms (GCM) 10K type strain sequencing project: providing services to taxonomists for standard genome sequencing and annotation.</title>
        <authorList>
            <consortium name="The Broad Institute Genomics Platform"/>
            <consortium name="The Broad Institute Genome Sequencing Center for Infectious Disease"/>
            <person name="Wu L."/>
            <person name="Ma J."/>
        </authorList>
    </citation>
    <scope>NUCLEOTIDE SEQUENCE [LARGE SCALE GENOMIC DNA]</scope>
    <source>
        <strain evidence="4">JCM 18961</strain>
    </source>
</reference>
<protein>
    <recommendedName>
        <fullName evidence="2">RNA 2',3'-cyclic phosphodiesterase</fullName>
        <shortName evidence="2">RNA 2',3'-CPDase</shortName>
        <ecNumber evidence="2">3.1.4.58</ecNumber>
    </recommendedName>
</protein>
<dbReference type="EMBL" id="BAABLO010000013">
    <property type="protein sequence ID" value="GAA4732292.1"/>
    <property type="molecule type" value="Genomic_DNA"/>
</dbReference>
<evidence type="ECO:0000313" key="3">
    <source>
        <dbReference type="EMBL" id="GAA4732292.1"/>
    </source>
</evidence>
<dbReference type="InterPro" id="IPR009097">
    <property type="entry name" value="Cyclic_Pdiesterase"/>
</dbReference>
<dbReference type="HAMAP" id="MF_01940">
    <property type="entry name" value="RNA_CPDase"/>
    <property type="match status" value="1"/>
</dbReference>
<dbReference type="SUPFAM" id="SSF55144">
    <property type="entry name" value="LigT-like"/>
    <property type="match status" value="1"/>
</dbReference>
<comment type="similarity">
    <text evidence="2">Belongs to the 2H phosphoesterase superfamily. ThpR family.</text>
</comment>
<dbReference type="Pfam" id="PF13563">
    <property type="entry name" value="2_5_RNA_ligase2"/>
    <property type="match status" value="1"/>
</dbReference>
<feature type="short sequence motif" description="HXTX 2" evidence="2">
    <location>
        <begin position="130"/>
        <end position="133"/>
    </location>
</feature>
<feature type="active site" description="Proton acceptor" evidence="2">
    <location>
        <position position="130"/>
    </location>
</feature>
<dbReference type="Proteomes" id="UP001500556">
    <property type="component" value="Unassembled WGS sequence"/>
</dbReference>